<keyword evidence="4" id="KW-1133">Transmembrane helix</keyword>
<dbReference type="InterPro" id="IPR048254">
    <property type="entry name" value="CDP_ALCOHOL_P_TRANSF_CS"/>
</dbReference>
<name>A0A7H1N0V5_9PROT</name>
<proteinExistence type="inferred from homology"/>
<dbReference type="Proteomes" id="UP000516369">
    <property type="component" value="Chromosome"/>
</dbReference>
<dbReference type="PROSITE" id="PS00379">
    <property type="entry name" value="CDP_ALCOHOL_P_TRANSF"/>
    <property type="match status" value="1"/>
</dbReference>
<organism evidence="5 6">
    <name type="scientific">Defluviicoccus vanus</name>
    <dbReference type="NCBI Taxonomy" id="111831"/>
    <lineage>
        <taxon>Bacteria</taxon>
        <taxon>Pseudomonadati</taxon>
        <taxon>Pseudomonadota</taxon>
        <taxon>Alphaproteobacteria</taxon>
        <taxon>Rhodospirillales</taxon>
        <taxon>Rhodospirillaceae</taxon>
        <taxon>Defluviicoccus</taxon>
    </lineage>
</organism>
<reference evidence="5 6" key="1">
    <citation type="submission" date="2020-05" db="EMBL/GenBank/DDBJ databases">
        <title>Complete closed genome sequence of Defluviicoccus vanus.</title>
        <authorList>
            <person name="Bessarab I."/>
            <person name="Arumugam K."/>
            <person name="Maszenan A.M."/>
            <person name="Seviour R.J."/>
            <person name="Williams R.B."/>
        </authorList>
    </citation>
    <scope>NUCLEOTIDE SEQUENCE [LARGE SCALE GENOMIC DNA]</scope>
    <source>
        <strain evidence="5 6">Ben 114</strain>
    </source>
</reference>
<dbReference type="Pfam" id="PF01066">
    <property type="entry name" value="CDP-OH_P_transf"/>
    <property type="match status" value="1"/>
</dbReference>
<dbReference type="Gene3D" id="1.20.120.1760">
    <property type="match status" value="1"/>
</dbReference>
<sequence>MANLITLARFCLLFLLIGMAYRAPAPWQLLDAPLVIFIIALDGLDGYVARRRGETSVFGSIFDIAVDRAVENVLWIVLGDLGLIPMWVAIVFVCRGAIVDTIRYAVMSGDATPFGIMHSPLGKMLVASRAMRGIYGGVKTATFAWVLLLQPLQMLAAAWWQRWSDVGNAVTSGLIGASVALCLLRGMPVVVEFVLDQRIIRPRGPAPLRPEVAAPDTNTTADVIATTDSQRLP</sequence>
<gene>
    <name evidence="5" type="ORF">HQ394_08450</name>
</gene>
<comment type="similarity">
    <text evidence="2">Belongs to the CDP-alcohol phosphatidyltransferase class-I family.</text>
</comment>
<keyword evidence="4" id="KW-0472">Membrane</keyword>
<dbReference type="AlphaFoldDB" id="A0A7H1N0V5"/>
<dbReference type="KEGG" id="dvn:HQ394_08450"/>
<evidence type="ECO:0000313" key="6">
    <source>
        <dbReference type="Proteomes" id="UP000516369"/>
    </source>
</evidence>
<protein>
    <submittedName>
        <fullName evidence="5">CDP-alcohol phosphatidyltransferase family protein</fullName>
    </submittedName>
</protein>
<dbReference type="InterPro" id="IPR043130">
    <property type="entry name" value="CDP-OH_PTrfase_TM_dom"/>
</dbReference>
<feature type="transmembrane region" description="Helical" evidence="4">
    <location>
        <begin position="73"/>
        <end position="94"/>
    </location>
</feature>
<evidence type="ECO:0000256" key="3">
    <source>
        <dbReference type="SAM" id="MobiDB-lite"/>
    </source>
</evidence>
<accession>A0A7H1N0V5</accession>
<evidence type="ECO:0000256" key="1">
    <source>
        <dbReference type="ARBA" id="ARBA00022679"/>
    </source>
</evidence>
<keyword evidence="6" id="KW-1185">Reference proteome</keyword>
<keyword evidence="4" id="KW-0812">Transmembrane</keyword>
<evidence type="ECO:0000256" key="4">
    <source>
        <dbReference type="SAM" id="Phobius"/>
    </source>
</evidence>
<dbReference type="EMBL" id="CP053923">
    <property type="protein sequence ID" value="QNT69341.1"/>
    <property type="molecule type" value="Genomic_DNA"/>
</dbReference>
<feature type="region of interest" description="Disordered" evidence="3">
    <location>
        <begin position="206"/>
        <end position="233"/>
    </location>
</feature>
<dbReference type="GO" id="GO:0008654">
    <property type="term" value="P:phospholipid biosynthetic process"/>
    <property type="evidence" value="ECO:0007669"/>
    <property type="project" value="InterPro"/>
</dbReference>
<keyword evidence="1 2" id="KW-0808">Transferase</keyword>
<evidence type="ECO:0000313" key="5">
    <source>
        <dbReference type="EMBL" id="QNT69341.1"/>
    </source>
</evidence>
<dbReference type="InterPro" id="IPR000462">
    <property type="entry name" value="CDP-OH_P_trans"/>
</dbReference>
<feature type="compositionally biased region" description="Polar residues" evidence="3">
    <location>
        <begin position="216"/>
        <end position="233"/>
    </location>
</feature>
<dbReference type="GO" id="GO:0016020">
    <property type="term" value="C:membrane"/>
    <property type="evidence" value="ECO:0007669"/>
    <property type="project" value="InterPro"/>
</dbReference>
<feature type="transmembrane region" description="Helical" evidence="4">
    <location>
        <begin position="141"/>
        <end position="160"/>
    </location>
</feature>
<evidence type="ECO:0000256" key="2">
    <source>
        <dbReference type="RuleBase" id="RU003750"/>
    </source>
</evidence>
<dbReference type="RefSeq" id="WP_190262846.1">
    <property type="nucleotide sequence ID" value="NZ_CP053923.1"/>
</dbReference>
<dbReference type="GO" id="GO:0016780">
    <property type="term" value="F:phosphotransferase activity, for other substituted phosphate groups"/>
    <property type="evidence" value="ECO:0007669"/>
    <property type="project" value="InterPro"/>
</dbReference>
<feature type="transmembrane region" description="Helical" evidence="4">
    <location>
        <begin position="172"/>
        <end position="195"/>
    </location>
</feature>